<evidence type="ECO:0000256" key="9">
    <source>
        <dbReference type="ARBA" id="ARBA00022989"/>
    </source>
</evidence>
<dbReference type="InterPro" id="IPR011009">
    <property type="entry name" value="Kinase-like_dom_sf"/>
</dbReference>
<dbReference type="InterPro" id="IPR045274">
    <property type="entry name" value="WAK-like"/>
</dbReference>
<organism evidence="18 19">
    <name type="scientific">Oldenlandia corymbosa var. corymbosa</name>
    <dbReference type="NCBI Taxonomy" id="529605"/>
    <lineage>
        <taxon>Eukaryota</taxon>
        <taxon>Viridiplantae</taxon>
        <taxon>Streptophyta</taxon>
        <taxon>Embryophyta</taxon>
        <taxon>Tracheophyta</taxon>
        <taxon>Spermatophyta</taxon>
        <taxon>Magnoliopsida</taxon>
        <taxon>eudicotyledons</taxon>
        <taxon>Gunneridae</taxon>
        <taxon>Pentapetalae</taxon>
        <taxon>asterids</taxon>
        <taxon>lamiids</taxon>
        <taxon>Gentianales</taxon>
        <taxon>Rubiaceae</taxon>
        <taxon>Rubioideae</taxon>
        <taxon>Spermacoceae</taxon>
        <taxon>Hedyotis-Oldenlandia complex</taxon>
        <taxon>Oldenlandia</taxon>
    </lineage>
</organism>
<evidence type="ECO:0000256" key="3">
    <source>
        <dbReference type="ARBA" id="ARBA00022679"/>
    </source>
</evidence>
<keyword evidence="8" id="KW-0067">ATP-binding</keyword>
<evidence type="ECO:0000313" key="19">
    <source>
        <dbReference type="Proteomes" id="UP001161247"/>
    </source>
</evidence>
<keyword evidence="6" id="KW-0547">Nucleotide-binding</keyword>
<dbReference type="AlphaFoldDB" id="A0AAV1C7L6"/>
<accession>A0AAV1C7L6</accession>
<dbReference type="Gene3D" id="3.30.200.20">
    <property type="entry name" value="Phosphorylase Kinase, domain 1"/>
    <property type="match status" value="1"/>
</dbReference>
<dbReference type="GO" id="GO:0030247">
    <property type="term" value="F:polysaccharide binding"/>
    <property type="evidence" value="ECO:0007669"/>
    <property type="project" value="InterPro"/>
</dbReference>
<protein>
    <submittedName>
        <fullName evidence="18">OLC1v1025370C1</fullName>
    </submittedName>
</protein>
<reference evidence="18" key="1">
    <citation type="submission" date="2023-03" db="EMBL/GenBank/DDBJ databases">
        <authorList>
            <person name="Julca I."/>
        </authorList>
    </citation>
    <scope>NUCLEOTIDE SEQUENCE</scope>
</reference>
<keyword evidence="4 15" id="KW-0812">Transmembrane</keyword>
<dbReference type="PANTHER" id="PTHR27005">
    <property type="entry name" value="WALL-ASSOCIATED RECEPTOR KINASE-LIKE 21"/>
    <property type="match status" value="1"/>
</dbReference>
<dbReference type="InterPro" id="IPR025287">
    <property type="entry name" value="WAK_GUB"/>
</dbReference>
<dbReference type="GO" id="GO:0005886">
    <property type="term" value="C:plasma membrane"/>
    <property type="evidence" value="ECO:0007669"/>
    <property type="project" value="TreeGrafter"/>
</dbReference>
<comment type="subcellular location">
    <subcellularLocation>
        <location evidence="1">Membrane</location>
        <topology evidence="1">Single-pass type I membrane protein</topology>
    </subcellularLocation>
</comment>
<dbReference type="PROSITE" id="PS00108">
    <property type="entry name" value="PROTEIN_KINASE_ST"/>
    <property type="match status" value="1"/>
</dbReference>
<dbReference type="GO" id="GO:0007166">
    <property type="term" value="P:cell surface receptor signaling pathway"/>
    <property type="evidence" value="ECO:0007669"/>
    <property type="project" value="InterPro"/>
</dbReference>
<comment type="catalytic activity">
    <reaction evidence="14">
        <text>L-threonyl-[protein] + ATP = O-phospho-L-threonyl-[protein] + ADP + H(+)</text>
        <dbReference type="Rhea" id="RHEA:46608"/>
        <dbReference type="Rhea" id="RHEA-COMP:11060"/>
        <dbReference type="Rhea" id="RHEA-COMP:11605"/>
        <dbReference type="ChEBI" id="CHEBI:15378"/>
        <dbReference type="ChEBI" id="CHEBI:30013"/>
        <dbReference type="ChEBI" id="CHEBI:30616"/>
        <dbReference type="ChEBI" id="CHEBI:61977"/>
        <dbReference type="ChEBI" id="CHEBI:456216"/>
    </reaction>
</comment>
<evidence type="ECO:0000256" key="12">
    <source>
        <dbReference type="ARBA" id="ARBA00023180"/>
    </source>
</evidence>
<evidence type="ECO:0000256" key="7">
    <source>
        <dbReference type="ARBA" id="ARBA00022777"/>
    </source>
</evidence>
<dbReference type="Proteomes" id="UP001161247">
    <property type="component" value="Chromosome 1"/>
</dbReference>
<dbReference type="Gene3D" id="1.10.510.10">
    <property type="entry name" value="Transferase(Phosphotransferase) domain 1"/>
    <property type="match status" value="1"/>
</dbReference>
<keyword evidence="3" id="KW-0808">Transferase</keyword>
<keyword evidence="12" id="KW-0325">Glycoprotein</keyword>
<dbReference type="PANTHER" id="PTHR27005:SF515">
    <property type="entry name" value="WALL-ASSOCIATED RECEPTOR KINASE-LIKE 10-RELATED"/>
    <property type="match status" value="1"/>
</dbReference>
<evidence type="ECO:0000256" key="4">
    <source>
        <dbReference type="ARBA" id="ARBA00022692"/>
    </source>
</evidence>
<keyword evidence="2" id="KW-0723">Serine/threonine-protein kinase</keyword>
<keyword evidence="10 15" id="KW-0472">Membrane</keyword>
<keyword evidence="7" id="KW-0418">Kinase</keyword>
<dbReference type="FunFam" id="3.30.200.20:FF:000043">
    <property type="entry name" value="Wall-associated receptor kinase 2"/>
    <property type="match status" value="1"/>
</dbReference>
<dbReference type="InterPro" id="IPR000719">
    <property type="entry name" value="Prot_kinase_dom"/>
</dbReference>
<gene>
    <name evidence="18" type="ORF">OLC1_LOCUS2701</name>
</gene>
<evidence type="ECO:0000256" key="11">
    <source>
        <dbReference type="ARBA" id="ARBA00023157"/>
    </source>
</evidence>
<feature type="chain" id="PRO_5043326008" evidence="16">
    <location>
        <begin position="23"/>
        <end position="708"/>
    </location>
</feature>
<evidence type="ECO:0000256" key="10">
    <source>
        <dbReference type="ARBA" id="ARBA00023136"/>
    </source>
</evidence>
<evidence type="ECO:0000256" key="6">
    <source>
        <dbReference type="ARBA" id="ARBA00022741"/>
    </source>
</evidence>
<evidence type="ECO:0000256" key="5">
    <source>
        <dbReference type="ARBA" id="ARBA00022729"/>
    </source>
</evidence>
<dbReference type="Pfam" id="PF13947">
    <property type="entry name" value="GUB_WAK_bind"/>
    <property type="match status" value="1"/>
</dbReference>
<dbReference type="EMBL" id="OX459118">
    <property type="protein sequence ID" value="CAI9090568.1"/>
    <property type="molecule type" value="Genomic_DNA"/>
</dbReference>
<evidence type="ECO:0000313" key="18">
    <source>
        <dbReference type="EMBL" id="CAI9090568.1"/>
    </source>
</evidence>
<evidence type="ECO:0000256" key="15">
    <source>
        <dbReference type="SAM" id="Phobius"/>
    </source>
</evidence>
<evidence type="ECO:0000256" key="8">
    <source>
        <dbReference type="ARBA" id="ARBA00022840"/>
    </source>
</evidence>
<proteinExistence type="predicted"/>
<name>A0AAV1C7L6_OLDCO</name>
<keyword evidence="11" id="KW-1015">Disulfide bond</keyword>
<evidence type="ECO:0000256" key="2">
    <source>
        <dbReference type="ARBA" id="ARBA00022527"/>
    </source>
</evidence>
<dbReference type="GO" id="GO:0005524">
    <property type="term" value="F:ATP binding"/>
    <property type="evidence" value="ECO:0007669"/>
    <property type="project" value="UniProtKB-KW"/>
</dbReference>
<dbReference type="GO" id="GO:0004674">
    <property type="term" value="F:protein serine/threonine kinase activity"/>
    <property type="evidence" value="ECO:0007669"/>
    <property type="project" value="UniProtKB-KW"/>
</dbReference>
<dbReference type="CDD" id="cd14066">
    <property type="entry name" value="STKc_IRAK"/>
    <property type="match status" value="1"/>
</dbReference>
<comment type="catalytic activity">
    <reaction evidence="13">
        <text>L-seryl-[protein] + ATP = O-phospho-L-seryl-[protein] + ADP + H(+)</text>
        <dbReference type="Rhea" id="RHEA:17989"/>
        <dbReference type="Rhea" id="RHEA-COMP:9863"/>
        <dbReference type="Rhea" id="RHEA-COMP:11604"/>
        <dbReference type="ChEBI" id="CHEBI:15378"/>
        <dbReference type="ChEBI" id="CHEBI:29999"/>
        <dbReference type="ChEBI" id="CHEBI:30616"/>
        <dbReference type="ChEBI" id="CHEBI:83421"/>
        <dbReference type="ChEBI" id="CHEBI:456216"/>
    </reaction>
</comment>
<evidence type="ECO:0000256" key="13">
    <source>
        <dbReference type="ARBA" id="ARBA00047558"/>
    </source>
</evidence>
<keyword evidence="19" id="KW-1185">Reference proteome</keyword>
<dbReference type="FunFam" id="1.10.510.10:FF:000084">
    <property type="entry name" value="Wall-associated receptor kinase 2"/>
    <property type="match status" value="1"/>
</dbReference>
<sequence length="708" mass="78491">MKSKYFLYLLFLQAFLNGNPAAEPLAKPGCSDTCGNVRIPYPFGIGSNCAINQSYNVDCINSSKPFLTEPNLEVLKVSLGNRTVTLSVPINYSCNPRPQTGVVGSWASPNLAGTPFFYSKTYNRMMVFGCGNAALMTRSSRQNIITGCTSSCEFTSSVLSRLISDCYGVDCCDATIPFYLTDYQIDFTISRFNTRNCSSAFLVDQNWLPPAGFDGMSSPELSPQKVPVVLAWTLGRRDVQAVYPCPYEMTYLDTESGQRVETYTCPTCMFGPNAELVDPYLQAQCGNKPGNNNSRAILVGVSTGIGSLLVVAAIFTLYKLVKRKRDNMIKDRNFKRNGGLLLQQQLSSSDEGSIDNTRIFKSSELEKATDGFNANMILGQGGQGTVYKGMLSDGRIVAIKKSKKVNESQMEEFINEVAILSQVNHRNVVKLLGCCLETEVPLLVYEFIPNGTLFSLIHDYSQNYDDNGDVNQLYFPFTWNLRLRIATEVAGAIAYLHSAISMPIYHRDIKSSNILLDEKYIAKVSDFGTSRTVAVDRTHLTTQVKGTFGYLDPEYFQSSMFTEKSDVYSFGVVLVELLTRKKPISSASEEDSHLSLATRFLVAIDKDRLYSFLDPQVLDDGSEDEVVAVAKLAQRCLNLNGKLRPTMKEVAIELESIKMSAARWIAEENLRVNEENVKKGESESVVWTDSNASWTTDTVSTRFDSSGA</sequence>
<keyword evidence="9 15" id="KW-1133">Transmembrane helix</keyword>
<dbReference type="SMART" id="SM00220">
    <property type="entry name" value="S_TKc"/>
    <property type="match status" value="1"/>
</dbReference>
<feature type="transmembrane region" description="Helical" evidence="15">
    <location>
        <begin position="296"/>
        <end position="318"/>
    </location>
</feature>
<evidence type="ECO:0000259" key="17">
    <source>
        <dbReference type="SMART" id="SM00220"/>
    </source>
</evidence>
<feature type="domain" description="Protein kinase" evidence="17">
    <location>
        <begin position="372"/>
        <end position="662"/>
    </location>
</feature>
<dbReference type="Pfam" id="PF00069">
    <property type="entry name" value="Pkinase"/>
    <property type="match status" value="1"/>
</dbReference>
<dbReference type="SUPFAM" id="SSF56112">
    <property type="entry name" value="Protein kinase-like (PK-like)"/>
    <property type="match status" value="1"/>
</dbReference>
<keyword evidence="5 16" id="KW-0732">Signal</keyword>
<evidence type="ECO:0000256" key="16">
    <source>
        <dbReference type="SAM" id="SignalP"/>
    </source>
</evidence>
<evidence type="ECO:0000256" key="1">
    <source>
        <dbReference type="ARBA" id="ARBA00004479"/>
    </source>
</evidence>
<dbReference type="InterPro" id="IPR008271">
    <property type="entry name" value="Ser/Thr_kinase_AS"/>
</dbReference>
<evidence type="ECO:0000256" key="14">
    <source>
        <dbReference type="ARBA" id="ARBA00047951"/>
    </source>
</evidence>
<feature type="signal peptide" evidence="16">
    <location>
        <begin position="1"/>
        <end position="22"/>
    </location>
</feature>